<dbReference type="InterPro" id="IPR000713">
    <property type="entry name" value="Mur_ligase_N"/>
</dbReference>
<dbReference type="InterPro" id="IPR035911">
    <property type="entry name" value="MurE/MurF_N"/>
</dbReference>
<keyword evidence="1 10" id="KW-0963">Cytoplasm</keyword>
<dbReference type="SUPFAM" id="SSF63418">
    <property type="entry name" value="MurE/MurF N-terminal domain"/>
    <property type="match status" value="1"/>
</dbReference>
<dbReference type="EMBL" id="CP060790">
    <property type="protein sequence ID" value="QNP61354.1"/>
    <property type="molecule type" value="Genomic_DNA"/>
</dbReference>
<evidence type="ECO:0000256" key="4">
    <source>
        <dbReference type="ARBA" id="ARBA00022741"/>
    </source>
</evidence>
<dbReference type="InterPro" id="IPR004101">
    <property type="entry name" value="Mur_ligase_C"/>
</dbReference>
<feature type="binding site" evidence="10">
    <location>
        <begin position="112"/>
        <end position="118"/>
    </location>
    <ligand>
        <name>ATP</name>
        <dbReference type="ChEBI" id="CHEBI:30616"/>
    </ligand>
</feature>
<sequence>MMTLQQALAFVQPRIPGARLVGVGDTLLARVHSDTRTLQAGDLFVALKGERFDANQFLADAHAAGAAAAVAHGGLDAAGLPGIEVPDTLVALGALAAGWRAQFTLPLIAVTGSNGKTTVTQMIACILAAHAGEAAFATRGNLNNAIGVPQTLLRLAPSHRVGVVELGMNHPGEIAYLADIVRPTVALVNNAQREHLEFMHTVQAVAEENGAVFPALPQDGVAVFPAGDAYSALWRGLAGTRRCITFGGTAQEAADVRCTEARWDDGAWQIAIDTPQGTLRSVLHIAGRHNVTNALAATACALAAGVPLAAIALGLRAFSPVKGRSRAFSVAQGARQITVVDDSYNANPDSMRAAIDVLAELPGPQLLVLGDMGEVGDQGPQFHAEAGHHARERGIPRLFALGAQSTHAAQAYGPAARHFEDMASLLAAVRTALPEVGSVLVKGSRFMKMEQVVQAIEAGAQLNHNPTGEGACS</sequence>
<evidence type="ECO:0000256" key="11">
    <source>
        <dbReference type="RuleBase" id="RU004136"/>
    </source>
</evidence>
<evidence type="ECO:0000313" key="15">
    <source>
        <dbReference type="EMBL" id="QNP61354.1"/>
    </source>
</evidence>
<dbReference type="Gene3D" id="3.90.190.20">
    <property type="entry name" value="Mur ligase, C-terminal domain"/>
    <property type="match status" value="1"/>
</dbReference>
<keyword evidence="2 10" id="KW-0436">Ligase</keyword>
<dbReference type="Pfam" id="PF02875">
    <property type="entry name" value="Mur_ligase_C"/>
    <property type="match status" value="1"/>
</dbReference>
<evidence type="ECO:0000259" key="12">
    <source>
        <dbReference type="Pfam" id="PF01225"/>
    </source>
</evidence>
<dbReference type="GO" id="GO:0009252">
    <property type="term" value="P:peptidoglycan biosynthetic process"/>
    <property type="evidence" value="ECO:0007669"/>
    <property type="project" value="UniProtKB-UniRule"/>
</dbReference>
<dbReference type="InterPro" id="IPR005863">
    <property type="entry name" value="UDP-N-AcMur_synth"/>
</dbReference>
<feature type="domain" description="Mur ligase C-terminal" evidence="13">
    <location>
        <begin position="330"/>
        <end position="445"/>
    </location>
</feature>
<keyword evidence="16" id="KW-1185">Reference proteome</keyword>
<dbReference type="Gene3D" id="3.40.1190.10">
    <property type="entry name" value="Mur-like, catalytic domain"/>
    <property type="match status" value="1"/>
</dbReference>
<dbReference type="UniPathway" id="UPA00219"/>
<keyword evidence="9 10" id="KW-0961">Cell wall biogenesis/degradation</keyword>
<evidence type="ECO:0000256" key="6">
    <source>
        <dbReference type="ARBA" id="ARBA00022960"/>
    </source>
</evidence>
<keyword evidence="3 10" id="KW-0132">Cell division</keyword>
<dbReference type="GO" id="GO:0051301">
    <property type="term" value="P:cell division"/>
    <property type="evidence" value="ECO:0007669"/>
    <property type="project" value="UniProtKB-KW"/>
</dbReference>
<dbReference type="SUPFAM" id="SSF53244">
    <property type="entry name" value="MurD-like peptide ligases, peptide-binding domain"/>
    <property type="match status" value="1"/>
</dbReference>
<comment type="pathway">
    <text evidence="10 11">Cell wall biogenesis; peptidoglycan biosynthesis.</text>
</comment>
<dbReference type="AlphaFoldDB" id="A0A7H0HLD8"/>
<proteinExistence type="inferred from homology"/>
<evidence type="ECO:0000256" key="8">
    <source>
        <dbReference type="ARBA" id="ARBA00023306"/>
    </source>
</evidence>
<evidence type="ECO:0000256" key="1">
    <source>
        <dbReference type="ARBA" id="ARBA00022490"/>
    </source>
</evidence>
<dbReference type="Gene3D" id="3.40.1390.10">
    <property type="entry name" value="MurE/MurF, N-terminal domain"/>
    <property type="match status" value="1"/>
</dbReference>
<comment type="similarity">
    <text evidence="10">Belongs to the MurCDEF family. MurF subfamily.</text>
</comment>
<organism evidence="15 16">
    <name type="scientific">Paenacidovorax monticola</name>
    <dbReference type="NCBI Taxonomy" id="1926868"/>
    <lineage>
        <taxon>Bacteria</taxon>
        <taxon>Pseudomonadati</taxon>
        <taxon>Pseudomonadota</taxon>
        <taxon>Betaproteobacteria</taxon>
        <taxon>Burkholderiales</taxon>
        <taxon>Comamonadaceae</taxon>
        <taxon>Paenacidovorax</taxon>
    </lineage>
</organism>
<dbReference type="InterPro" id="IPR036565">
    <property type="entry name" value="Mur-like_cat_sf"/>
</dbReference>
<dbReference type="KEGG" id="amon:H9L24_12150"/>
<keyword evidence="8 10" id="KW-0131">Cell cycle</keyword>
<feature type="domain" description="Mur ligase central" evidence="14">
    <location>
        <begin position="110"/>
        <end position="301"/>
    </location>
</feature>
<evidence type="ECO:0000256" key="3">
    <source>
        <dbReference type="ARBA" id="ARBA00022618"/>
    </source>
</evidence>
<comment type="catalytic activity">
    <reaction evidence="10 11">
        <text>D-alanyl-D-alanine + UDP-N-acetyl-alpha-D-muramoyl-L-alanyl-gamma-D-glutamyl-meso-2,6-diaminopimelate + ATP = UDP-N-acetyl-alpha-D-muramoyl-L-alanyl-gamma-D-glutamyl-meso-2,6-diaminopimeloyl-D-alanyl-D-alanine + ADP + phosphate + H(+)</text>
        <dbReference type="Rhea" id="RHEA:28374"/>
        <dbReference type="ChEBI" id="CHEBI:15378"/>
        <dbReference type="ChEBI" id="CHEBI:30616"/>
        <dbReference type="ChEBI" id="CHEBI:43474"/>
        <dbReference type="ChEBI" id="CHEBI:57822"/>
        <dbReference type="ChEBI" id="CHEBI:61386"/>
        <dbReference type="ChEBI" id="CHEBI:83905"/>
        <dbReference type="ChEBI" id="CHEBI:456216"/>
        <dbReference type="EC" id="6.3.2.10"/>
    </reaction>
</comment>
<dbReference type="GO" id="GO:0047480">
    <property type="term" value="F:UDP-N-acetylmuramoyl-tripeptide-D-alanyl-D-alanine ligase activity"/>
    <property type="evidence" value="ECO:0007669"/>
    <property type="project" value="UniProtKB-UniRule"/>
</dbReference>
<evidence type="ECO:0000256" key="9">
    <source>
        <dbReference type="ARBA" id="ARBA00023316"/>
    </source>
</evidence>
<dbReference type="Pfam" id="PF08245">
    <property type="entry name" value="Mur_ligase_M"/>
    <property type="match status" value="1"/>
</dbReference>
<dbReference type="GO" id="GO:0005524">
    <property type="term" value="F:ATP binding"/>
    <property type="evidence" value="ECO:0007669"/>
    <property type="project" value="UniProtKB-UniRule"/>
</dbReference>
<dbReference type="NCBIfam" id="TIGR01143">
    <property type="entry name" value="murF"/>
    <property type="match status" value="1"/>
</dbReference>
<evidence type="ECO:0000256" key="2">
    <source>
        <dbReference type="ARBA" id="ARBA00022598"/>
    </source>
</evidence>
<dbReference type="Proteomes" id="UP000516057">
    <property type="component" value="Chromosome"/>
</dbReference>
<protein>
    <recommendedName>
        <fullName evidence="10 11">UDP-N-acetylmuramoyl-tripeptide--D-alanyl-D-alanine ligase</fullName>
        <ecNumber evidence="10 11">6.3.2.10</ecNumber>
    </recommendedName>
    <alternativeName>
        <fullName evidence="10">D-alanyl-D-alanine-adding enzyme</fullName>
    </alternativeName>
</protein>
<evidence type="ECO:0000256" key="5">
    <source>
        <dbReference type="ARBA" id="ARBA00022840"/>
    </source>
</evidence>
<dbReference type="GO" id="GO:0005737">
    <property type="term" value="C:cytoplasm"/>
    <property type="evidence" value="ECO:0007669"/>
    <property type="project" value="UniProtKB-SubCell"/>
</dbReference>
<comment type="function">
    <text evidence="10 11">Involved in cell wall formation. Catalyzes the final step in the synthesis of UDP-N-acetylmuramoyl-pentapeptide, the precursor of murein.</text>
</comment>
<dbReference type="InterPro" id="IPR013221">
    <property type="entry name" value="Mur_ligase_cen"/>
</dbReference>
<dbReference type="EC" id="6.3.2.10" evidence="10 11"/>
<evidence type="ECO:0000259" key="14">
    <source>
        <dbReference type="Pfam" id="PF08245"/>
    </source>
</evidence>
<dbReference type="HAMAP" id="MF_02019">
    <property type="entry name" value="MurF"/>
    <property type="match status" value="1"/>
</dbReference>
<dbReference type="SUPFAM" id="SSF53623">
    <property type="entry name" value="MurD-like peptide ligases, catalytic domain"/>
    <property type="match status" value="1"/>
</dbReference>
<accession>A0A7H0HLD8</accession>
<evidence type="ECO:0000259" key="13">
    <source>
        <dbReference type="Pfam" id="PF02875"/>
    </source>
</evidence>
<evidence type="ECO:0000256" key="10">
    <source>
        <dbReference type="HAMAP-Rule" id="MF_02019"/>
    </source>
</evidence>
<dbReference type="PANTHER" id="PTHR43024">
    <property type="entry name" value="UDP-N-ACETYLMURAMOYL-TRIPEPTIDE--D-ALANYL-D-ALANINE LIGASE"/>
    <property type="match status" value="1"/>
</dbReference>
<feature type="domain" description="Mur ligase N-terminal catalytic" evidence="12">
    <location>
        <begin position="32"/>
        <end position="99"/>
    </location>
</feature>
<keyword evidence="6 10" id="KW-0133">Cell shape</keyword>
<dbReference type="GO" id="GO:0008360">
    <property type="term" value="P:regulation of cell shape"/>
    <property type="evidence" value="ECO:0007669"/>
    <property type="project" value="UniProtKB-KW"/>
</dbReference>
<gene>
    <name evidence="10 15" type="primary">murF</name>
    <name evidence="15" type="ORF">H9L24_12150</name>
</gene>
<evidence type="ECO:0000313" key="16">
    <source>
        <dbReference type="Proteomes" id="UP000516057"/>
    </source>
</evidence>
<evidence type="ECO:0000256" key="7">
    <source>
        <dbReference type="ARBA" id="ARBA00022984"/>
    </source>
</evidence>
<name>A0A7H0HLD8_9BURK</name>
<dbReference type="InterPro" id="IPR051046">
    <property type="entry name" value="MurCDEF_CellWall_CoF430Synth"/>
</dbReference>
<dbReference type="GO" id="GO:0071555">
    <property type="term" value="P:cell wall organization"/>
    <property type="evidence" value="ECO:0007669"/>
    <property type="project" value="UniProtKB-KW"/>
</dbReference>
<dbReference type="PANTHER" id="PTHR43024:SF1">
    <property type="entry name" value="UDP-N-ACETYLMURAMOYL-TRIPEPTIDE--D-ALANYL-D-ALANINE LIGASE"/>
    <property type="match status" value="1"/>
</dbReference>
<dbReference type="Pfam" id="PF01225">
    <property type="entry name" value="Mur_ligase"/>
    <property type="match status" value="1"/>
</dbReference>
<keyword evidence="4 10" id="KW-0547">Nucleotide-binding</keyword>
<reference evidence="15 16" key="1">
    <citation type="submission" date="2020-08" db="EMBL/GenBank/DDBJ databases">
        <title>Genome sequence of Acidovorax monticola KACC 19171T.</title>
        <authorList>
            <person name="Hyun D.-W."/>
            <person name="Bae J.-W."/>
        </authorList>
    </citation>
    <scope>NUCLEOTIDE SEQUENCE [LARGE SCALE GENOMIC DNA]</scope>
    <source>
        <strain evidence="15 16">KACC 19171</strain>
    </source>
</reference>
<comment type="subcellular location">
    <subcellularLocation>
        <location evidence="10 11">Cytoplasm</location>
    </subcellularLocation>
</comment>
<keyword evidence="7 10" id="KW-0573">Peptidoglycan synthesis</keyword>
<dbReference type="InterPro" id="IPR036615">
    <property type="entry name" value="Mur_ligase_C_dom_sf"/>
</dbReference>
<keyword evidence="5 10" id="KW-0067">ATP-binding</keyword>